<accession>I1C015</accession>
<name>I1C015_RHIO9</name>
<evidence type="ECO:0000313" key="1">
    <source>
        <dbReference type="EMBL" id="EIE81795.1"/>
    </source>
</evidence>
<dbReference type="GeneID" id="93613471"/>
<reference evidence="1 2" key="1">
    <citation type="journal article" date="2009" name="PLoS Genet.">
        <title>Genomic analysis of the basal lineage fungus Rhizopus oryzae reveals a whole-genome duplication.</title>
        <authorList>
            <person name="Ma L.-J."/>
            <person name="Ibrahim A.S."/>
            <person name="Skory C."/>
            <person name="Grabherr M.G."/>
            <person name="Burger G."/>
            <person name="Butler M."/>
            <person name="Elias M."/>
            <person name="Idnurm A."/>
            <person name="Lang B.F."/>
            <person name="Sone T."/>
            <person name="Abe A."/>
            <person name="Calvo S.E."/>
            <person name="Corrochano L.M."/>
            <person name="Engels R."/>
            <person name="Fu J."/>
            <person name="Hansberg W."/>
            <person name="Kim J.-M."/>
            <person name="Kodira C.D."/>
            <person name="Koehrsen M.J."/>
            <person name="Liu B."/>
            <person name="Miranda-Saavedra D."/>
            <person name="O'Leary S."/>
            <person name="Ortiz-Castellanos L."/>
            <person name="Poulter R."/>
            <person name="Rodriguez-Romero J."/>
            <person name="Ruiz-Herrera J."/>
            <person name="Shen Y.-Q."/>
            <person name="Zeng Q."/>
            <person name="Galagan J."/>
            <person name="Birren B.W."/>
            <person name="Cuomo C.A."/>
            <person name="Wickes B.L."/>
        </authorList>
    </citation>
    <scope>NUCLEOTIDE SEQUENCE [LARGE SCALE GENOMIC DNA]</scope>
    <source>
        <strain evidence="2">RA 99-880 / ATCC MYA-4621 / FGSC 9543 / NRRL 43880</strain>
    </source>
</reference>
<keyword evidence="2" id="KW-1185">Reference proteome</keyword>
<dbReference type="AlphaFoldDB" id="I1C015"/>
<dbReference type="Proteomes" id="UP000009138">
    <property type="component" value="Unassembled WGS sequence"/>
</dbReference>
<dbReference type="VEuPathDB" id="FungiDB:RO3G_06500"/>
<sequence length="69" mass="8077">MDHMYGINVIDNIDQWKIRVKVIDRSKQSMVFNNDWSYRPVSNQANLQANQAKTSRLTSKILNENILLV</sequence>
<dbReference type="EMBL" id="CH476735">
    <property type="protein sequence ID" value="EIE81795.1"/>
    <property type="molecule type" value="Genomic_DNA"/>
</dbReference>
<dbReference type="RefSeq" id="XP_067517191.1">
    <property type="nucleotide sequence ID" value="XM_067661090.1"/>
</dbReference>
<organism evidence="1 2">
    <name type="scientific">Rhizopus delemar (strain RA 99-880 / ATCC MYA-4621 / FGSC 9543 / NRRL 43880)</name>
    <name type="common">Mucormycosis agent</name>
    <name type="synonym">Rhizopus arrhizus var. delemar</name>
    <dbReference type="NCBI Taxonomy" id="246409"/>
    <lineage>
        <taxon>Eukaryota</taxon>
        <taxon>Fungi</taxon>
        <taxon>Fungi incertae sedis</taxon>
        <taxon>Mucoromycota</taxon>
        <taxon>Mucoromycotina</taxon>
        <taxon>Mucoromycetes</taxon>
        <taxon>Mucorales</taxon>
        <taxon>Mucorineae</taxon>
        <taxon>Rhizopodaceae</taxon>
        <taxon>Rhizopus</taxon>
    </lineage>
</organism>
<evidence type="ECO:0000313" key="2">
    <source>
        <dbReference type="Proteomes" id="UP000009138"/>
    </source>
</evidence>
<dbReference type="InParanoid" id="I1C015"/>
<protein>
    <submittedName>
        <fullName evidence="1">Uncharacterized protein</fullName>
    </submittedName>
</protein>
<gene>
    <name evidence="1" type="ORF">RO3G_06500</name>
</gene>
<proteinExistence type="predicted"/>